<proteinExistence type="predicted"/>
<name>A0A822Y8S8_NELNU</name>
<evidence type="ECO:0000313" key="2">
    <source>
        <dbReference type="Proteomes" id="UP000607653"/>
    </source>
</evidence>
<dbReference type="Proteomes" id="UP000607653">
    <property type="component" value="Unassembled WGS sequence"/>
</dbReference>
<protein>
    <submittedName>
        <fullName evidence="1">Uncharacterized protein</fullName>
    </submittedName>
</protein>
<sequence length="75" mass="8342">MRPHEGKPDERLLSVKTKEKRCGNAMRSLASGCSMKPRETQQQAMFWTISTVVTCTGEDECMLPAPEKVNSNLNG</sequence>
<dbReference type="AlphaFoldDB" id="A0A822Y8S8"/>
<organism evidence="1 2">
    <name type="scientific">Nelumbo nucifera</name>
    <name type="common">Sacred lotus</name>
    <dbReference type="NCBI Taxonomy" id="4432"/>
    <lineage>
        <taxon>Eukaryota</taxon>
        <taxon>Viridiplantae</taxon>
        <taxon>Streptophyta</taxon>
        <taxon>Embryophyta</taxon>
        <taxon>Tracheophyta</taxon>
        <taxon>Spermatophyta</taxon>
        <taxon>Magnoliopsida</taxon>
        <taxon>Proteales</taxon>
        <taxon>Nelumbonaceae</taxon>
        <taxon>Nelumbo</taxon>
    </lineage>
</organism>
<dbReference type="EMBL" id="DUZY01000003">
    <property type="protein sequence ID" value="DAD30464.1"/>
    <property type="molecule type" value="Genomic_DNA"/>
</dbReference>
<accession>A0A822Y8S8</accession>
<gene>
    <name evidence="1" type="ORF">HUJ06_009315</name>
</gene>
<comment type="caution">
    <text evidence="1">The sequence shown here is derived from an EMBL/GenBank/DDBJ whole genome shotgun (WGS) entry which is preliminary data.</text>
</comment>
<reference evidence="1 2" key="1">
    <citation type="journal article" date="2020" name="Mol. Biol. Evol.">
        <title>Distinct Expression and Methylation Patterns for Genes with Different Fates following a Single Whole-Genome Duplication in Flowering Plants.</title>
        <authorList>
            <person name="Shi T."/>
            <person name="Rahmani R.S."/>
            <person name="Gugger P.F."/>
            <person name="Wang M."/>
            <person name="Li H."/>
            <person name="Zhang Y."/>
            <person name="Li Z."/>
            <person name="Wang Q."/>
            <person name="Van de Peer Y."/>
            <person name="Marchal K."/>
            <person name="Chen J."/>
        </authorList>
    </citation>
    <scope>NUCLEOTIDE SEQUENCE [LARGE SCALE GENOMIC DNA]</scope>
    <source>
        <tissue evidence="1">Leaf</tissue>
    </source>
</reference>
<evidence type="ECO:0000313" key="1">
    <source>
        <dbReference type="EMBL" id="DAD30464.1"/>
    </source>
</evidence>
<keyword evidence="2" id="KW-1185">Reference proteome</keyword>